<dbReference type="GO" id="GO:0035556">
    <property type="term" value="P:intracellular signal transduction"/>
    <property type="evidence" value="ECO:0007669"/>
    <property type="project" value="InterPro"/>
</dbReference>
<feature type="transmembrane region" description="Helical" evidence="1">
    <location>
        <begin position="30"/>
        <end position="49"/>
    </location>
</feature>
<protein>
    <submittedName>
        <fullName evidence="3">Adenylate/guanylate cyclase domain-containing protein</fullName>
    </submittedName>
</protein>
<dbReference type="SMART" id="SM00044">
    <property type="entry name" value="CYCc"/>
    <property type="match status" value="1"/>
</dbReference>
<gene>
    <name evidence="3" type="ORF">C7I84_05620</name>
</gene>
<evidence type="ECO:0000313" key="3">
    <source>
        <dbReference type="EMBL" id="PSJ64425.1"/>
    </source>
</evidence>
<evidence type="ECO:0000313" key="4">
    <source>
        <dbReference type="Proteomes" id="UP000241229"/>
    </source>
</evidence>
<dbReference type="InterPro" id="IPR001054">
    <property type="entry name" value="A/G_cyclase"/>
</dbReference>
<evidence type="ECO:0000256" key="1">
    <source>
        <dbReference type="SAM" id="Phobius"/>
    </source>
</evidence>
<feature type="transmembrane region" description="Helical" evidence="1">
    <location>
        <begin position="151"/>
        <end position="174"/>
    </location>
</feature>
<evidence type="ECO:0000259" key="2">
    <source>
        <dbReference type="PROSITE" id="PS50125"/>
    </source>
</evidence>
<dbReference type="CDD" id="cd07302">
    <property type="entry name" value="CHD"/>
    <property type="match status" value="1"/>
</dbReference>
<dbReference type="RefSeq" id="WP_106771170.1">
    <property type="nucleotide sequence ID" value="NZ_PXYK01000004.1"/>
</dbReference>
<feature type="transmembrane region" description="Helical" evidence="1">
    <location>
        <begin position="84"/>
        <end position="104"/>
    </location>
</feature>
<dbReference type="PANTHER" id="PTHR43081">
    <property type="entry name" value="ADENYLATE CYCLASE, TERMINAL-DIFFERENTIATION SPECIFIC-RELATED"/>
    <property type="match status" value="1"/>
</dbReference>
<feature type="transmembrane region" description="Helical" evidence="1">
    <location>
        <begin position="194"/>
        <end position="216"/>
    </location>
</feature>
<feature type="domain" description="Guanylate cyclase" evidence="2">
    <location>
        <begin position="263"/>
        <end position="395"/>
    </location>
</feature>
<keyword evidence="1" id="KW-1133">Transmembrane helix</keyword>
<dbReference type="InterPro" id="IPR029787">
    <property type="entry name" value="Nucleotide_cyclase"/>
</dbReference>
<dbReference type="AlphaFoldDB" id="A0A2P7SQ02"/>
<dbReference type="Proteomes" id="UP000241229">
    <property type="component" value="Unassembled WGS sequence"/>
</dbReference>
<feature type="transmembrane region" description="Helical" evidence="1">
    <location>
        <begin position="55"/>
        <end position="77"/>
    </location>
</feature>
<accession>A0A2P7SQ02</accession>
<dbReference type="PROSITE" id="PS50125">
    <property type="entry name" value="GUANYLATE_CYCLASE_2"/>
    <property type="match status" value="1"/>
</dbReference>
<dbReference type="OrthoDB" id="9789782at2"/>
<feature type="transmembrane region" description="Helical" evidence="1">
    <location>
        <begin position="124"/>
        <end position="144"/>
    </location>
</feature>
<dbReference type="EMBL" id="PXYK01000004">
    <property type="protein sequence ID" value="PSJ64425.1"/>
    <property type="molecule type" value="Genomic_DNA"/>
</dbReference>
<proteinExistence type="predicted"/>
<dbReference type="Pfam" id="PF00211">
    <property type="entry name" value="Guanylate_cyc"/>
    <property type="match status" value="1"/>
</dbReference>
<reference evidence="3 4" key="1">
    <citation type="submission" date="2018-03" db="EMBL/GenBank/DDBJ databases">
        <title>The draft genome of Mesorhizobium sp. 6GN-30.</title>
        <authorList>
            <person name="Liu L."/>
            <person name="Li L."/>
            <person name="Wang T."/>
            <person name="Zhang X."/>
            <person name="Liang L."/>
        </authorList>
    </citation>
    <scope>NUCLEOTIDE SEQUENCE [LARGE SCALE GENOMIC DNA]</scope>
    <source>
        <strain evidence="3 4">6GN30</strain>
    </source>
</reference>
<dbReference type="InterPro" id="IPR050697">
    <property type="entry name" value="Adenylyl/Guanylyl_Cyclase_3/4"/>
</dbReference>
<sequence length="449" mass="49012">MKPQKSNLAERRRERLVSLLSRAERQGARWQFWVTSGAILGVAILFAALSKWDAAFGYSLSILAFFLLVNLLNYLLVRRGLQPIWLGLVLGTLNIVVLTVVVVAPNPFHHDALPQAMMLREGGFKYLLIFVCLGALTLSPRLAAWLGTAAALCWTAAILWVIAQPGTIVAARPMAGISVGERLRLHLNPHFVDIVEQATNIAVILIIAGIIAAVVARTRALAEDYTRAERARFNLARHFSPNVVDALAAADEPFGPVRRQEVAVLFADIVGFTNYAEEHPAEQVFEMLREFHRRMEQVVFDNGGTVDNYIGDCIMATFGIPRPSDDDATHALRCARAMRDALDLWNHERQRAGFAPVDVRIGCQYGPVVLGAIGSERNLSFAVIGDTCNVASRLQVACRELDASICVGDALVRRVAPAGGDNPLAGLVQVEAVSVRGRDASVDVWILPG</sequence>
<keyword evidence="1" id="KW-0812">Transmembrane</keyword>
<dbReference type="PANTHER" id="PTHR43081:SF1">
    <property type="entry name" value="ADENYLATE CYCLASE, TERMINAL-DIFFERENTIATION SPECIFIC"/>
    <property type="match status" value="1"/>
</dbReference>
<keyword evidence="4" id="KW-1185">Reference proteome</keyword>
<name>A0A2P7SQ02_9HYPH</name>
<dbReference type="GO" id="GO:0004016">
    <property type="term" value="F:adenylate cyclase activity"/>
    <property type="evidence" value="ECO:0007669"/>
    <property type="project" value="UniProtKB-ARBA"/>
</dbReference>
<organism evidence="3 4">
    <name type="scientific">Kumtagia ephedrae</name>
    <dbReference type="NCBI Taxonomy" id="2116701"/>
    <lineage>
        <taxon>Bacteria</taxon>
        <taxon>Pseudomonadati</taxon>
        <taxon>Pseudomonadota</taxon>
        <taxon>Alphaproteobacteria</taxon>
        <taxon>Hyphomicrobiales</taxon>
        <taxon>Phyllobacteriaceae</taxon>
        <taxon>Kumtagia</taxon>
    </lineage>
</organism>
<dbReference type="GO" id="GO:0009190">
    <property type="term" value="P:cyclic nucleotide biosynthetic process"/>
    <property type="evidence" value="ECO:0007669"/>
    <property type="project" value="InterPro"/>
</dbReference>
<dbReference type="Gene3D" id="3.30.70.1230">
    <property type="entry name" value="Nucleotide cyclase"/>
    <property type="match status" value="1"/>
</dbReference>
<dbReference type="SUPFAM" id="SSF55073">
    <property type="entry name" value="Nucleotide cyclase"/>
    <property type="match status" value="1"/>
</dbReference>
<comment type="caution">
    <text evidence="3">The sequence shown here is derived from an EMBL/GenBank/DDBJ whole genome shotgun (WGS) entry which is preliminary data.</text>
</comment>
<keyword evidence="1" id="KW-0472">Membrane</keyword>